<proteinExistence type="predicted"/>
<comment type="caution">
    <text evidence="1">The sequence shown here is derived from an EMBL/GenBank/DDBJ whole genome shotgun (WGS) entry which is preliminary data.</text>
</comment>
<gene>
    <name evidence="1" type="ORF">GALL_524920</name>
</gene>
<dbReference type="AlphaFoldDB" id="A0A1J5P4A4"/>
<sequence length="173" mass="19057">MQVGVIRRQAVGLRVVEVLDAVFETAQKAVARRQSLRGLDLQQAVADQQLQRGQGRAFADLGHAPAANHLQQLHDEFDFADTAAPQLDVVGLVGSRGGALGRLGTNLAMQRAQRFEHAEIEVAAPDERLDHGAQRLRSACCKRRVERRDHPRLEPGEALPLAALHQKIFFEHG</sequence>
<accession>A0A1J5P4A4</accession>
<organism evidence="1">
    <name type="scientific">mine drainage metagenome</name>
    <dbReference type="NCBI Taxonomy" id="410659"/>
    <lineage>
        <taxon>unclassified sequences</taxon>
        <taxon>metagenomes</taxon>
        <taxon>ecological metagenomes</taxon>
    </lineage>
</organism>
<reference evidence="1" key="1">
    <citation type="submission" date="2016-10" db="EMBL/GenBank/DDBJ databases">
        <title>Sequence of Gallionella enrichment culture.</title>
        <authorList>
            <person name="Poehlein A."/>
            <person name="Muehling M."/>
            <person name="Daniel R."/>
        </authorList>
    </citation>
    <scope>NUCLEOTIDE SEQUENCE</scope>
</reference>
<protein>
    <submittedName>
        <fullName evidence="1">Uncharacterized protein</fullName>
    </submittedName>
</protein>
<dbReference type="EMBL" id="MLJW01006943">
    <property type="protein sequence ID" value="OIQ65946.1"/>
    <property type="molecule type" value="Genomic_DNA"/>
</dbReference>
<evidence type="ECO:0000313" key="1">
    <source>
        <dbReference type="EMBL" id="OIQ65946.1"/>
    </source>
</evidence>
<name>A0A1J5P4A4_9ZZZZ</name>